<feature type="signal peptide" evidence="3">
    <location>
        <begin position="1"/>
        <end position="26"/>
    </location>
</feature>
<feature type="domain" description="SLH" evidence="4">
    <location>
        <begin position="149"/>
        <end position="212"/>
    </location>
</feature>
<feature type="domain" description="SLH" evidence="4">
    <location>
        <begin position="92"/>
        <end position="148"/>
    </location>
</feature>
<feature type="chain" id="PRO_5036882486" evidence="3">
    <location>
        <begin position="27"/>
        <end position="736"/>
    </location>
</feature>
<dbReference type="PANTHER" id="PTHR43308:SF5">
    <property type="entry name" value="S-LAYER PROTEIN _ PEPTIDOGLYCAN ENDO-BETA-N-ACETYLGLUCOSAMINIDASE"/>
    <property type="match status" value="1"/>
</dbReference>
<evidence type="ECO:0000313" key="5">
    <source>
        <dbReference type="EMBL" id="MBC5726347.1"/>
    </source>
</evidence>
<evidence type="ECO:0000313" key="6">
    <source>
        <dbReference type="Proteomes" id="UP000606499"/>
    </source>
</evidence>
<sequence length="736" mass="75830">MRMKKTLAAILSSTMALSMLSVSAAAANAKPVMEDAANSWAASSIDRWVQHGIVEGNSDGTFKPYRSLSRGELAAIFTRMFGLTEKAENKYADLTGSEWYADAILKCTAAGILEGDGKNANAAAPVTRQEAMTMFARAMGMTPDASPDLSQFTDGGRVADWAAGYMAPLAEMGILDGVGGGRVAPDEHIDRASTMALLDKAIEEYITSSGEIALKNENGFTVINAAASARDTEGVTLSGKAAGLVISAGTAADVTADGLTAGSVRIDGRTSVSLDGAASAGRVNVHAAASVSVGASSQAGEITLHGADASLSVFGSADRVEIAETAASASVMVATDASVETVAISAAQTELSAYGSIASVDVTKQAADTLVSAESGAQIDRVSTAGTGTTVKGAGKVSHVAVSDGASGVTVNTIGSKIDNNSSEAVSSGTGSIQPGHAGTSNGENSAPTQDGPSSGGSGSGGGDTVQQADIVKAPLLDQSGTIDADALVRDYQVSSTVKGDVTEVTISGEHLMKHQNAQGVSDYWIGFGIPAKEGNTYYAGYGAVPEELGAPVDSIADRTYEENGKTYNTVYFGLKDVDLENGAYVVVKNGEDTAAYRVSFQVTLAPVVENMQVWVVNDQASYERLPADYTGAHPWDDAYLQPENAAALPWLAVSYDSNVTGAVEIQVTKDGTPVGSKSHAESTVNTDRYQLWHLTKPADSEGRDYFDQEDAAGTYVVTIRKDGQTVSSEALVYAP</sequence>
<accession>A0A923LXZ8</accession>
<feature type="region of interest" description="Disordered" evidence="2">
    <location>
        <begin position="417"/>
        <end position="466"/>
    </location>
</feature>
<name>A0A923LXZ8_9FIRM</name>
<organism evidence="5 6">
    <name type="scientific">Agathobaculum faecis</name>
    <dbReference type="NCBI Taxonomy" id="2763013"/>
    <lineage>
        <taxon>Bacteria</taxon>
        <taxon>Bacillati</taxon>
        <taxon>Bacillota</taxon>
        <taxon>Clostridia</taxon>
        <taxon>Eubacteriales</taxon>
        <taxon>Butyricicoccaceae</taxon>
        <taxon>Agathobaculum</taxon>
    </lineage>
</organism>
<dbReference type="RefSeq" id="WP_186950167.1">
    <property type="nucleotide sequence ID" value="NZ_JACOPL010000014.1"/>
</dbReference>
<keyword evidence="6" id="KW-1185">Reference proteome</keyword>
<evidence type="ECO:0000259" key="4">
    <source>
        <dbReference type="PROSITE" id="PS51272"/>
    </source>
</evidence>
<dbReference type="Pfam" id="PF00395">
    <property type="entry name" value="SLH"/>
    <property type="match status" value="3"/>
</dbReference>
<keyword evidence="3" id="KW-0732">Signal</keyword>
<evidence type="ECO:0000256" key="3">
    <source>
        <dbReference type="SAM" id="SignalP"/>
    </source>
</evidence>
<comment type="caution">
    <text evidence="5">The sequence shown here is derived from an EMBL/GenBank/DDBJ whole genome shotgun (WGS) entry which is preliminary data.</text>
</comment>
<dbReference type="InterPro" id="IPR001119">
    <property type="entry name" value="SLH_dom"/>
</dbReference>
<reference evidence="5" key="1">
    <citation type="submission" date="2020-08" db="EMBL/GenBank/DDBJ databases">
        <title>Genome public.</title>
        <authorList>
            <person name="Liu C."/>
            <person name="Sun Q."/>
        </authorList>
    </citation>
    <scope>NUCLEOTIDE SEQUENCE</scope>
    <source>
        <strain evidence="5">NSJ-28</strain>
    </source>
</reference>
<protein>
    <submittedName>
        <fullName evidence="5">S-layer homology domain-containing protein</fullName>
    </submittedName>
</protein>
<keyword evidence="1" id="KW-0677">Repeat</keyword>
<evidence type="ECO:0000256" key="2">
    <source>
        <dbReference type="SAM" id="MobiDB-lite"/>
    </source>
</evidence>
<dbReference type="InterPro" id="IPR051465">
    <property type="entry name" value="Cell_Envelope_Struct_Comp"/>
</dbReference>
<feature type="domain" description="SLH" evidence="4">
    <location>
        <begin position="28"/>
        <end position="91"/>
    </location>
</feature>
<feature type="compositionally biased region" description="Gly residues" evidence="2">
    <location>
        <begin position="454"/>
        <end position="464"/>
    </location>
</feature>
<evidence type="ECO:0000256" key="1">
    <source>
        <dbReference type="ARBA" id="ARBA00022737"/>
    </source>
</evidence>
<dbReference type="PROSITE" id="PS51272">
    <property type="entry name" value="SLH"/>
    <property type="match status" value="3"/>
</dbReference>
<dbReference type="AlphaFoldDB" id="A0A923LXZ8"/>
<feature type="compositionally biased region" description="Polar residues" evidence="2">
    <location>
        <begin position="417"/>
        <end position="451"/>
    </location>
</feature>
<dbReference type="EMBL" id="JACOPL010000014">
    <property type="protein sequence ID" value="MBC5726347.1"/>
    <property type="molecule type" value="Genomic_DNA"/>
</dbReference>
<gene>
    <name evidence="5" type="ORF">H8S45_12870</name>
</gene>
<proteinExistence type="predicted"/>
<dbReference type="Proteomes" id="UP000606499">
    <property type="component" value="Unassembled WGS sequence"/>
</dbReference>
<dbReference type="PANTHER" id="PTHR43308">
    <property type="entry name" value="OUTER MEMBRANE PROTEIN ALPHA-RELATED"/>
    <property type="match status" value="1"/>
</dbReference>